<feature type="signal peptide" evidence="1">
    <location>
        <begin position="1"/>
        <end position="27"/>
    </location>
</feature>
<evidence type="ECO:0008006" key="4">
    <source>
        <dbReference type="Google" id="ProtNLM"/>
    </source>
</evidence>
<dbReference type="EMBL" id="BJZV01000011">
    <property type="protein sequence ID" value="GEP10402.1"/>
    <property type="molecule type" value="Genomic_DNA"/>
</dbReference>
<evidence type="ECO:0000313" key="3">
    <source>
        <dbReference type="Proteomes" id="UP000321750"/>
    </source>
</evidence>
<evidence type="ECO:0000256" key="1">
    <source>
        <dbReference type="SAM" id="SignalP"/>
    </source>
</evidence>
<protein>
    <recommendedName>
        <fullName evidence="4">Lipoprotein</fullName>
    </recommendedName>
</protein>
<comment type="caution">
    <text evidence="2">The sequence shown here is derived from an EMBL/GenBank/DDBJ whole genome shotgun (WGS) entry which is preliminary data.</text>
</comment>
<dbReference type="RefSeq" id="WP_147046675.1">
    <property type="nucleotide sequence ID" value="NZ_BJZV01000011.1"/>
</dbReference>
<keyword evidence="3" id="KW-1185">Reference proteome</keyword>
<name>A0A512JKJ4_9HYPH</name>
<keyword evidence="1" id="KW-0732">Signal</keyword>
<dbReference type="AlphaFoldDB" id="A0A512JKJ4"/>
<accession>A0A512JKJ4</accession>
<evidence type="ECO:0000313" key="2">
    <source>
        <dbReference type="EMBL" id="GEP10402.1"/>
    </source>
</evidence>
<dbReference type="OrthoDB" id="8021190at2"/>
<dbReference type="Proteomes" id="UP000321750">
    <property type="component" value="Unassembled WGS sequence"/>
</dbReference>
<reference evidence="2 3" key="1">
    <citation type="submission" date="2019-07" db="EMBL/GenBank/DDBJ databases">
        <title>Whole genome shotgun sequence of Methylobacterium gnaphalii NBRC 107716.</title>
        <authorList>
            <person name="Hosoyama A."/>
            <person name="Uohara A."/>
            <person name="Ohji S."/>
            <person name="Ichikawa N."/>
        </authorList>
    </citation>
    <scope>NUCLEOTIDE SEQUENCE [LARGE SCALE GENOMIC DNA]</scope>
    <source>
        <strain evidence="2 3">NBRC 107716</strain>
    </source>
</reference>
<feature type="chain" id="PRO_5022188692" description="Lipoprotein" evidence="1">
    <location>
        <begin position="28"/>
        <end position="81"/>
    </location>
</feature>
<dbReference type="PROSITE" id="PS51257">
    <property type="entry name" value="PROKAR_LIPOPROTEIN"/>
    <property type="match status" value="1"/>
</dbReference>
<proteinExistence type="predicted"/>
<gene>
    <name evidence="2" type="ORF">MGN01_22470</name>
</gene>
<organism evidence="2 3">
    <name type="scientific">Methylobacterium gnaphalii</name>
    <dbReference type="NCBI Taxonomy" id="1010610"/>
    <lineage>
        <taxon>Bacteria</taxon>
        <taxon>Pseudomonadati</taxon>
        <taxon>Pseudomonadota</taxon>
        <taxon>Alphaproteobacteria</taxon>
        <taxon>Hyphomicrobiales</taxon>
        <taxon>Methylobacteriaceae</taxon>
        <taxon>Methylobacterium</taxon>
    </lineage>
</organism>
<sequence length="81" mass="8558">MTITLVRSLAALSGAVLLGCTTGAALAATTPVERGPTRMAEAVQAQTVAVDDDASAICNKSRKRLWIEGEGWIVRRVTTCR</sequence>